<dbReference type="PANTHER" id="PTHR35532:SF5">
    <property type="entry name" value="CARBOHYDRATE-BINDING DOMAIN-CONTAINING PROTEIN"/>
    <property type="match status" value="1"/>
</dbReference>
<dbReference type="InterPro" id="IPR038765">
    <property type="entry name" value="Papain-like_cys_pep_sf"/>
</dbReference>
<dbReference type="PROSITE" id="PS51257">
    <property type="entry name" value="PROKAR_LIPOPROTEIN"/>
    <property type="match status" value="1"/>
</dbReference>
<evidence type="ECO:0000313" key="3">
    <source>
        <dbReference type="Proteomes" id="UP000620874"/>
    </source>
</evidence>
<dbReference type="SMART" id="SM00460">
    <property type="entry name" value="TGc"/>
    <property type="match status" value="1"/>
</dbReference>
<feature type="domain" description="Transglutaminase-like" evidence="1">
    <location>
        <begin position="167"/>
        <end position="226"/>
    </location>
</feature>
<dbReference type="Gene3D" id="2.60.40.1120">
    <property type="entry name" value="Carboxypeptidase-like, regulatory domain"/>
    <property type="match status" value="1"/>
</dbReference>
<dbReference type="PANTHER" id="PTHR35532">
    <property type="entry name" value="SIMILAR TO POLYHYDROXYALKANOATE DEPOLYMERASE"/>
    <property type="match status" value="1"/>
</dbReference>
<comment type="caution">
    <text evidence="2">The sequence shown here is derived from an EMBL/GenBank/DDBJ whole genome shotgun (WGS) entry which is preliminary data.</text>
</comment>
<protein>
    <submittedName>
        <fullName evidence="2">Transglutaminase domain-containing protein</fullName>
    </submittedName>
</protein>
<organism evidence="2 3">
    <name type="scientific">Phocaeicola intestinalis</name>
    <dbReference type="NCBI Taxonomy" id="2762212"/>
    <lineage>
        <taxon>Bacteria</taxon>
        <taxon>Pseudomonadati</taxon>
        <taxon>Bacteroidota</taxon>
        <taxon>Bacteroidia</taxon>
        <taxon>Bacteroidales</taxon>
        <taxon>Bacteroidaceae</taxon>
        <taxon>Phocaeicola</taxon>
    </lineage>
</organism>
<dbReference type="SUPFAM" id="SSF54001">
    <property type="entry name" value="Cysteine proteinases"/>
    <property type="match status" value="1"/>
</dbReference>
<accession>A0ABR8Y545</accession>
<dbReference type="RefSeq" id="WP_191762890.1">
    <property type="nucleotide sequence ID" value="NZ_JACSPP010000004.1"/>
</dbReference>
<dbReference type="Gene3D" id="3.10.620.30">
    <property type="match status" value="1"/>
</dbReference>
<keyword evidence="3" id="KW-1185">Reference proteome</keyword>
<dbReference type="Pfam" id="PF01841">
    <property type="entry name" value="Transglut_core"/>
    <property type="match status" value="1"/>
</dbReference>
<dbReference type="Proteomes" id="UP000620874">
    <property type="component" value="Unassembled WGS sequence"/>
</dbReference>
<gene>
    <name evidence="2" type="ORF">H9625_02490</name>
</gene>
<evidence type="ECO:0000313" key="2">
    <source>
        <dbReference type="EMBL" id="MBD8039329.1"/>
    </source>
</evidence>
<evidence type="ECO:0000259" key="1">
    <source>
        <dbReference type="SMART" id="SM00460"/>
    </source>
</evidence>
<reference evidence="2 3" key="1">
    <citation type="submission" date="2020-08" db="EMBL/GenBank/DDBJ databases">
        <title>A Genomic Blueprint of the Chicken Gut Microbiome.</title>
        <authorList>
            <person name="Gilroy R."/>
            <person name="Ravi A."/>
            <person name="Getino M."/>
            <person name="Pursley I."/>
            <person name="Horton D.L."/>
            <person name="Alikhan N.-F."/>
            <person name="Baker D."/>
            <person name="Gharbi K."/>
            <person name="Hall N."/>
            <person name="Watson M."/>
            <person name="Adriaenssens E.M."/>
            <person name="Foster-Nyarko E."/>
            <person name="Jarju S."/>
            <person name="Secka A."/>
            <person name="Antonio M."/>
            <person name="Oren A."/>
            <person name="Chaudhuri R."/>
            <person name="La Ragione R.M."/>
            <person name="Hildebrand F."/>
            <person name="Pallen M.J."/>
        </authorList>
    </citation>
    <scope>NUCLEOTIDE SEQUENCE [LARGE SCALE GENOMIC DNA]</scope>
    <source>
        <strain evidence="2 3">Sa1CVN1</strain>
    </source>
</reference>
<dbReference type="InterPro" id="IPR002931">
    <property type="entry name" value="Transglutaminase-like"/>
</dbReference>
<name>A0ABR8Y545_9BACT</name>
<sequence>MRKLVCVGMLCALLSACTSPFEKQVKADFEAKKALFSQGDFFGVFDDEGLTAEERDALMFFYAYMPVGDITDYSGNFYLENIRSSFATREETEWGKKIPDDVFRHFVLPVRVNNEALDRSRMVFHDELMPRLKGLAMYDAVLEVNHWCHEKANYQPSDARTSSPLATVRTAYGRCGEESTFLVAALRSVGIPARQVYTPRWAHTDDNHAWVEAWVDGKWYFLGACEPEPVLNLGWFNEPASRGMLMHTKVFGYYEGPEEVMRTTANYTEINVIGNYAQNAPVTVLVTDIDGKPVGDACVRFGIYNYAEFYPVSSQKTGADGRASLSAGLGDMVVLAVKDRAFGIQKVSFGKDKEVKLRLEHQVGDTLSFSFDIVPPAGDPTLPEVTPEQRAENDIRFNREDSIRHAYIASFPGADAIRAFASETGYDAEVVAPYIVASRGNASEIEAFLKEAAGREMRSRALDLLGTLAEKDLRDAEASVLDDHLYHTDSLADVATVLAPRIGYEMLTPYRSFFRREIPETDAARFREKPLELVEWCKDSLMLRDDLCTVGTVISPEGVWKSRMADRTSRNTFFVAVARSLGIPAWIDRVTGYVLYKENGKDVAVDFESGRSEQVAEGTLKLDYTPIPRLGDPSYARHFSLSRFDGEGFALQVYPDFEPWSKLFKEPVPVPAGYYMLVSGTRLAKGGVLAQVSFFGVEQDKETDAGLVMRESEEAVSVIGSFNSESKFQTPEGGETSVLLTTGRGYFIVGILGVGDEPTNHALKDIAAKASELEKWGRKIVLLFPSRAAYEKYQSAPIEGLPSTVVFGIDADGSIEAAIRQEMKLQAGTRLPVFIVADTFNRVVFESHGYTIGMGDQLLNTVHGL</sequence>
<proteinExistence type="predicted"/>
<dbReference type="EMBL" id="JACSPP010000004">
    <property type="protein sequence ID" value="MBD8039329.1"/>
    <property type="molecule type" value="Genomic_DNA"/>
</dbReference>